<accession>A0A6J4QNM7</accession>
<sequence>MLVDSGVTDRTVWTELVYVVDGRRWWQRHEWVPLHEQVVLTTAQAPHEDAPSLRQALATVVAGLRPRRSDGEVAFALTR</sequence>
<dbReference type="AlphaFoldDB" id="A0A6J4QNM7"/>
<name>A0A6J4QNM7_9PSEU</name>
<protein>
    <submittedName>
        <fullName evidence="1">Uncharacterized protein</fullName>
    </submittedName>
</protein>
<reference evidence="1" key="1">
    <citation type="submission" date="2020-02" db="EMBL/GenBank/DDBJ databases">
        <authorList>
            <person name="Meier V. D."/>
        </authorList>
    </citation>
    <scope>NUCLEOTIDE SEQUENCE</scope>
    <source>
        <strain evidence="1">AVDCRST_MAG66</strain>
    </source>
</reference>
<proteinExistence type="predicted"/>
<gene>
    <name evidence="1" type="ORF">AVDCRST_MAG66-4830</name>
</gene>
<dbReference type="EMBL" id="CADCUS010000649">
    <property type="protein sequence ID" value="CAA9450281.1"/>
    <property type="molecule type" value="Genomic_DNA"/>
</dbReference>
<evidence type="ECO:0000313" key="1">
    <source>
        <dbReference type="EMBL" id="CAA9450281.1"/>
    </source>
</evidence>
<organism evidence="1">
    <name type="scientific">uncultured Pseudonocardia sp</name>
    <dbReference type="NCBI Taxonomy" id="211455"/>
    <lineage>
        <taxon>Bacteria</taxon>
        <taxon>Bacillati</taxon>
        <taxon>Actinomycetota</taxon>
        <taxon>Actinomycetes</taxon>
        <taxon>Pseudonocardiales</taxon>
        <taxon>Pseudonocardiaceae</taxon>
        <taxon>Pseudonocardia</taxon>
        <taxon>environmental samples</taxon>
    </lineage>
</organism>